<dbReference type="GO" id="GO:0042302">
    <property type="term" value="F:structural constituent of cuticle"/>
    <property type="evidence" value="ECO:0007669"/>
    <property type="project" value="UniProtKB-UniRule"/>
</dbReference>
<dbReference type="AlphaFoldDB" id="A0AAD7ZMF5"/>
<gene>
    <name evidence="4" type="ORF">L9F63_022450</name>
</gene>
<feature type="signal peptide" evidence="3">
    <location>
        <begin position="1"/>
        <end position="19"/>
    </location>
</feature>
<dbReference type="PANTHER" id="PTHR12236:SF76">
    <property type="entry name" value="ADULT-SPECIFIC CUTICULAR PROTEIN ACP-20-LIKE PROTEIN"/>
    <property type="match status" value="1"/>
</dbReference>
<evidence type="ECO:0000313" key="5">
    <source>
        <dbReference type="Proteomes" id="UP001233999"/>
    </source>
</evidence>
<dbReference type="InterPro" id="IPR031311">
    <property type="entry name" value="CHIT_BIND_RR_consensus"/>
</dbReference>
<proteinExistence type="predicted"/>
<dbReference type="GO" id="GO:0031012">
    <property type="term" value="C:extracellular matrix"/>
    <property type="evidence" value="ECO:0007669"/>
    <property type="project" value="TreeGrafter"/>
</dbReference>
<dbReference type="PROSITE" id="PS51155">
    <property type="entry name" value="CHIT_BIND_RR_2"/>
    <property type="match status" value="1"/>
</dbReference>
<evidence type="ECO:0000313" key="4">
    <source>
        <dbReference type="EMBL" id="KAJ9583203.1"/>
    </source>
</evidence>
<dbReference type="PANTHER" id="PTHR12236">
    <property type="entry name" value="STRUCTURAL CONTITUENT OF CUTICLE"/>
    <property type="match status" value="1"/>
</dbReference>
<feature type="non-terminal residue" evidence="4">
    <location>
        <position position="390"/>
    </location>
</feature>
<dbReference type="PRINTS" id="PR00947">
    <property type="entry name" value="CUTICLE"/>
</dbReference>
<keyword evidence="5" id="KW-1185">Reference proteome</keyword>
<organism evidence="4 5">
    <name type="scientific">Diploptera punctata</name>
    <name type="common">Pacific beetle cockroach</name>
    <dbReference type="NCBI Taxonomy" id="6984"/>
    <lineage>
        <taxon>Eukaryota</taxon>
        <taxon>Metazoa</taxon>
        <taxon>Ecdysozoa</taxon>
        <taxon>Arthropoda</taxon>
        <taxon>Hexapoda</taxon>
        <taxon>Insecta</taxon>
        <taxon>Pterygota</taxon>
        <taxon>Neoptera</taxon>
        <taxon>Polyneoptera</taxon>
        <taxon>Dictyoptera</taxon>
        <taxon>Blattodea</taxon>
        <taxon>Blaberoidea</taxon>
        <taxon>Blaberidae</taxon>
        <taxon>Diplopterinae</taxon>
        <taxon>Diploptera</taxon>
    </lineage>
</organism>
<dbReference type="InterPro" id="IPR051217">
    <property type="entry name" value="Insect_Cuticle_Struc_Prot"/>
</dbReference>
<dbReference type="Pfam" id="PF00379">
    <property type="entry name" value="Chitin_bind_4"/>
    <property type="match status" value="1"/>
</dbReference>
<evidence type="ECO:0000256" key="3">
    <source>
        <dbReference type="SAM" id="SignalP"/>
    </source>
</evidence>
<keyword evidence="1 2" id="KW-0193">Cuticle</keyword>
<reference evidence="4" key="2">
    <citation type="submission" date="2023-05" db="EMBL/GenBank/DDBJ databases">
        <authorList>
            <person name="Fouks B."/>
        </authorList>
    </citation>
    <scope>NUCLEOTIDE SEQUENCE</scope>
    <source>
        <strain evidence="4">Stay&amp;Tobe</strain>
        <tissue evidence="4">Testes</tissue>
    </source>
</reference>
<reference evidence="4" key="1">
    <citation type="journal article" date="2023" name="IScience">
        <title>Live-bearing cockroach genome reveals convergent evolutionary mechanisms linked to viviparity in insects and beyond.</title>
        <authorList>
            <person name="Fouks B."/>
            <person name="Harrison M.C."/>
            <person name="Mikhailova A.A."/>
            <person name="Marchal E."/>
            <person name="English S."/>
            <person name="Carruthers M."/>
            <person name="Jennings E.C."/>
            <person name="Chiamaka E.L."/>
            <person name="Frigard R.A."/>
            <person name="Pippel M."/>
            <person name="Attardo G.M."/>
            <person name="Benoit J.B."/>
            <person name="Bornberg-Bauer E."/>
            <person name="Tobe S.S."/>
        </authorList>
    </citation>
    <scope>NUCLEOTIDE SEQUENCE</scope>
    <source>
        <strain evidence="4">Stay&amp;Tobe</strain>
    </source>
</reference>
<protein>
    <submittedName>
        <fullName evidence="4">Uncharacterized protein</fullName>
    </submittedName>
</protein>
<dbReference type="PROSITE" id="PS00233">
    <property type="entry name" value="CHIT_BIND_RR_1"/>
    <property type="match status" value="1"/>
</dbReference>
<name>A0AAD7ZMF5_DIPPU</name>
<keyword evidence="3" id="KW-0732">Signal</keyword>
<comment type="caution">
    <text evidence="4">The sequence shown here is derived from an EMBL/GenBank/DDBJ whole genome shotgun (WGS) entry which is preliminary data.</text>
</comment>
<dbReference type="EMBL" id="JASPKZ010007644">
    <property type="protein sequence ID" value="KAJ9583203.1"/>
    <property type="molecule type" value="Genomic_DNA"/>
</dbReference>
<dbReference type="GO" id="GO:0005615">
    <property type="term" value="C:extracellular space"/>
    <property type="evidence" value="ECO:0007669"/>
    <property type="project" value="TreeGrafter"/>
</dbReference>
<sequence length="390" mass="43389">MIFSQITAVICFLTMGVLAVPLPGIEETFSQFPIALSHEPVTYAHAPVAVAHAPIIKEVDHIAPANYEFKYGVHDSHTNDIKEQSEKRIGDKVEGHYSLVEPDGTTRTVKYTADHHNGFNAVVSKSGHAKVIAAPAPVIAHAAPLVAHSAPALTLSKYVSQLKILKNRINKTYGGVIICEFHTILTDGGVRPSIICIKTLTSENITQNPLMSFCRDLVKIHPVVLQFVSGTLILRQDYASVEKIFWTPGCSEATFLFPLEPNSTINTRHKYGKLIWKLDLHYRILEYLNLVNIEFFHAHTAILTTGEKQKKGFYIDWIMATFKVVIVLAAFTMKWKNIITEKSQSVIPQPEGGLQMPNKYNVVAVIALLAVAAVAQHHQQADHHVEEHHH</sequence>
<dbReference type="InterPro" id="IPR000618">
    <property type="entry name" value="Insect_cuticle"/>
</dbReference>
<evidence type="ECO:0000256" key="1">
    <source>
        <dbReference type="ARBA" id="ARBA00022460"/>
    </source>
</evidence>
<dbReference type="Proteomes" id="UP001233999">
    <property type="component" value="Unassembled WGS sequence"/>
</dbReference>
<feature type="chain" id="PRO_5042200146" evidence="3">
    <location>
        <begin position="20"/>
        <end position="390"/>
    </location>
</feature>
<accession>A0AAD7ZMF5</accession>
<evidence type="ECO:0000256" key="2">
    <source>
        <dbReference type="PROSITE-ProRule" id="PRU00497"/>
    </source>
</evidence>